<dbReference type="InterPro" id="IPR051909">
    <property type="entry name" value="MFP_Cation_Efflux"/>
</dbReference>
<dbReference type="NCBIfam" id="TIGR01730">
    <property type="entry name" value="RND_mfp"/>
    <property type="match status" value="1"/>
</dbReference>
<dbReference type="GO" id="GO:0022857">
    <property type="term" value="F:transmembrane transporter activity"/>
    <property type="evidence" value="ECO:0007669"/>
    <property type="project" value="InterPro"/>
</dbReference>
<dbReference type="FunFam" id="2.40.30.170:FF:000010">
    <property type="entry name" value="Efflux RND transporter periplasmic adaptor subunit"/>
    <property type="match status" value="1"/>
</dbReference>
<dbReference type="InterPro" id="IPR058792">
    <property type="entry name" value="Beta-barrel_RND_2"/>
</dbReference>
<dbReference type="Pfam" id="PF25954">
    <property type="entry name" value="Beta-barrel_RND_2"/>
    <property type="match status" value="1"/>
</dbReference>
<dbReference type="InterPro" id="IPR006143">
    <property type="entry name" value="RND_pump_MFP"/>
</dbReference>
<comment type="caution">
    <text evidence="5">The sequence shown here is derived from an EMBL/GenBank/DDBJ whole genome shotgun (WGS) entry which is preliminary data.</text>
</comment>
<dbReference type="Gene3D" id="2.40.30.170">
    <property type="match status" value="1"/>
</dbReference>
<dbReference type="GO" id="GO:0015679">
    <property type="term" value="P:plasma membrane copper ion transport"/>
    <property type="evidence" value="ECO:0007669"/>
    <property type="project" value="TreeGrafter"/>
</dbReference>
<dbReference type="GO" id="GO:0016020">
    <property type="term" value="C:membrane"/>
    <property type="evidence" value="ECO:0007669"/>
    <property type="project" value="InterPro"/>
</dbReference>
<dbReference type="Gene3D" id="1.10.287.470">
    <property type="entry name" value="Helix hairpin bin"/>
    <property type="match status" value="1"/>
</dbReference>
<dbReference type="PANTHER" id="PTHR30097:SF4">
    <property type="entry name" value="SLR6042 PROTEIN"/>
    <property type="match status" value="1"/>
</dbReference>
<dbReference type="EMBL" id="PRDK01000001">
    <property type="protein sequence ID" value="MBE8712312.1"/>
    <property type="molecule type" value="Genomic_DNA"/>
</dbReference>
<dbReference type="PANTHER" id="PTHR30097">
    <property type="entry name" value="CATION EFFLUX SYSTEM PROTEIN CUSB"/>
    <property type="match status" value="1"/>
</dbReference>
<feature type="domain" description="CusB-like beta-barrel" evidence="3">
    <location>
        <begin position="213"/>
        <end position="288"/>
    </location>
</feature>
<dbReference type="GO" id="GO:0030313">
    <property type="term" value="C:cell envelope"/>
    <property type="evidence" value="ECO:0007669"/>
    <property type="project" value="TreeGrafter"/>
</dbReference>
<dbReference type="Gene3D" id="2.40.420.20">
    <property type="match status" value="1"/>
</dbReference>
<dbReference type="PROSITE" id="PS51257">
    <property type="entry name" value="PROKAR_LIPOPROTEIN"/>
    <property type="match status" value="1"/>
</dbReference>
<evidence type="ECO:0000259" key="4">
    <source>
        <dbReference type="Pfam" id="PF25973"/>
    </source>
</evidence>
<dbReference type="InterPro" id="IPR058647">
    <property type="entry name" value="BSH_CzcB-like"/>
</dbReference>
<comment type="similarity">
    <text evidence="1">Belongs to the membrane fusion protein (MFP) (TC 8.A.1) family.</text>
</comment>
<dbReference type="Proteomes" id="UP000616201">
    <property type="component" value="Unassembled WGS sequence"/>
</dbReference>
<reference evidence="5" key="1">
    <citation type="submission" date="2018-02" db="EMBL/GenBank/DDBJ databases">
        <authorList>
            <person name="Vasarhelyi B.M."/>
            <person name="Deshmukh S."/>
            <person name="Balint B."/>
            <person name="Kukolya J."/>
        </authorList>
    </citation>
    <scope>NUCLEOTIDE SEQUENCE</scope>
    <source>
        <strain evidence="5">KB22</strain>
    </source>
</reference>
<dbReference type="AlphaFoldDB" id="A0A928UT89"/>
<name>A0A928UT89_9SPHI</name>
<feature type="domain" description="CzcB-like barrel-sandwich hybrid" evidence="4">
    <location>
        <begin position="77"/>
        <end position="209"/>
    </location>
</feature>
<gene>
    <name evidence="5" type="ORF">C4F49_01280</name>
</gene>
<evidence type="ECO:0000259" key="3">
    <source>
        <dbReference type="Pfam" id="PF25954"/>
    </source>
</evidence>
<dbReference type="SUPFAM" id="SSF111369">
    <property type="entry name" value="HlyD-like secretion proteins"/>
    <property type="match status" value="1"/>
</dbReference>
<keyword evidence="2" id="KW-0813">Transport</keyword>
<evidence type="ECO:0000256" key="1">
    <source>
        <dbReference type="ARBA" id="ARBA00009477"/>
    </source>
</evidence>
<dbReference type="GO" id="GO:0060003">
    <property type="term" value="P:copper ion export"/>
    <property type="evidence" value="ECO:0007669"/>
    <property type="project" value="TreeGrafter"/>
</dbReference>
<evidence type="ECO:0000256" key="2">
    <source>
        <dbReference type="ARBA" id="ARBA00022448"/>
    </source>
</evidence>
<organism evidence="5 6">
    <name type="scientific">Sphingobacterium hungaricum</name>
    <dbReference type="NCBI Taxonomy" id="2082723"/>
    <lineage>
        <taxon>Bacteria</taxon>
        <taxon>Pseudomonadati</taxon>
        <taxon>Bacteroidota</taxon>
        <taxon>Sphingobacteriia</taxon>
        <taxon>Sphingobacteriales</taxon>
        <taxon>Sphingobacteriaceae</taxon>
        <taxon>Sphingobacterium</taxon>
    </lineage>
</organism>
<sequence length="363" mass="41055">MKLHFVYALGAISLFSCQSKPAEETTAAVEKSYCISETLRKNTHPIPLEEQAIYEQLTLTGKVSYNENDLVAFKSLLEGIVEQVKFELGDRVHKGQVLATVNSIQIQDLYQQKSYSQNQIDLLEKVLKNKQTLLADGMTSSTDVLETEHELANGRLELDKINQNLSLYRASDTKGQFQIIAPKDGFVVQKNMSVGQSVTSDEGPLFAISNLNQIWVMVNIYANNLQYIKEGDVVKVRTLAYPDELYDGKIDKIYKVFDENEHVLKARVVLENRNINLMPGMSADILIHKNNSTGKGFAIPRKSVVFHNNKEYVVGYKDDCNLQIFRIEPFASNEEMVYIKEGLADFTQIVDANALLLFEEINK</sequence>
<evidence type="ECO:0000313" key="6">
    <source>
        <dbReference type="Proteomes" id="UP000616201"/>
    </source>
</evidence>
<evidence type="ECO:0000313" key="5">
    <source>
        <dbReference type="EMBL" id="MBE8712312.1"/>
    </source>
</evidence>
<keyword evidence="6" id="KW-1185">Reference proteome</keyword>
<accession>A0A928UT89</accession>
<dbReference type="Gene3D" id="2.40.50.100">
    <property type="match status" value="1"/>
</dbReference>
<proteinExistence type="inferred from homology"/>
<protein>
    <submittedName>
        <fullName evidence="5">Efflux RND transporter periplasmic adaptor subunit</fullName>
    </submittedName>
</protein>
<dbReference type="Pfam" id="PF25973">
    <property type="entry name" value="BSH_CzcB"/>
    <property type="match status" value="1"/>
</dbReference>
<dbReference type="RefSeq" id="WP_196934652.1">
    <property type="nucleotide sequence ID" value="NZ_MU158698.1"/>
</dbReference>